<dbReference type="PANTHER" id="PTHR34570">
    <property type="entry name" value="OS03G0593100 PROTEIN"/>
    <property type="match status" value="1"/>
</dbReference>
<sequence>MGRQNCDPTVIHSSIALLQERFRQLEKAKEMRQQRELLRLFSEAEQVQSAKDYEPSRPFFHSELTLSPGQPLQGSLYVQPNMENKYTDLPVNETPNLVNLWSKNTVMHNINNFDESDVDTSLHL</sequence>
<evidence type="ECO:0000313" key="1">
    <source>
        <dbReference type="EMBL" id="KDP39245.1"/>
    </source>
</evidence>
<proteinExistence type="predicted"/>
<organism evidence="1 2">
    <name type="scientific">Jatropha curcas</name>
    <name type="common">Barbados nut</name>
    <dbReference type="NCBI Taxonomy" id="180498"/>
    <lineage>
        <taxon>Eukaryota</taxon>
        <taxon>Viridiplantae</taxon>
        <taxon>Streptophyta</taxon>
        <taxon>Embryophyta</taxon>
        <taxon>Tracheophyta</taxon>
        <taxon>Spermatophyta</taxon>
        <taxon>Magnoliopsida</taxon>
        <taxon>eudicotyledons</taxon>
        <taxon>Gunneridae</taxon>
        <taxon>Pentapetalae</taxon>
        <taxon>rosids</taxon>
        <taxon>fabids</taxon>
        <taxon>Malpighiales</taxon>
        <taxon>Euphorbiaceae</taxon>
        <taxon>Crotonoideae</taxon>
        <taxon>Jatropheae</taxon>
        <taxon>Jatropha</taxon>
    </lineage>
</organism>
<gene>
    <name evidence="1" type="ORF">JCGZ_01002</name>
</gene>
<keyword evidence="2" id="KW-1185">Reference proteome</keyword>
<name>A0A067L442_JATCU</name>
<dbReference type="Proteomes" id="UP000027138">
    <property type="component" value="Unassembled WGS sequence"/>
</dbReference>
<dbReference type="PANTHER" id="PTHR34570:SF12">
    <property type="entry name" value="EXPRESSED PROTEIN"/>
    <property type="match status" value="1"/>
</dbReference>
<evidence type="ECO:0000313" key="2">
    <source>
        <dbReference type="Proteomes" id="UP000027138"/>
    </source>
</evidence>
<protein>
    <submittedName>
        <fullName evidence="1">Uncharacterized protein</fullName>
    </submittedName>
</protein>
<accession>A0A067L442</accession>
<reference evidence="1 2" key="1">
    <citation type="journal article" date="2014" name="PLoS ONE">
        <title>Global Analysis of Gene Expression Profiles in Physic Nut (Jatropha curcas L.) Seedlings Exposed to Salt Stress.</title>
        <authorList>
            <person name="Zhang L."/>
            <person name="Zhang C."/>
            <person name="Wu P."/>
            <person name="Chen Y."/>
            <person name="Li M."/>
            <person name="Jiang H."/>
            <person name="Wu G."/>
        </authorList>
    </citation>
    <scope>NUCLEOTIDE SEQUENCE [LARGE SCALE GENOMIC DNA]</scope>
    <source>
        <strain evidence="2">cv. GZQX0401</strain>
        <tissue evidence="1">Young leaves</tissue>
    </source>
</reference>
<dbReference type="EMBL" id="KK914353">
    <property type="protein sequence ID" value="KDP39245.1"/>
    <property type="molecule type" value="Genomic_DNA"/>
</dbReference>
<dbReference type="AlphaFoldDB" id="A0A067L442"/>
<dbReference type="OrthoDB" id="671858at2759"/>